<sequence length="151" mass="16895">MTLYVPRTCSGKCSDFGKGSCSGWIREAAAANQARGLVPGSSGSETPRVIKQLGLQTDWTDLTKSKASNETSRTESVQHTHKHRCVSHWRQTPMTGDHPLSRLQRCHPRCLCGEDSVAISWRSSTSVFWSMRARVFLHRGFPKLHLLMADQ</sequence>
<dbReference type="EMBL" id="JAZHXJ010000165">
    <property type="protein sequence ID" value="KAL1870916.1"/>
    <property type="molecule type" value="Genomic_DNA"/>
</dbReference>
<protein>
    <submittedName>
        <fullName evidence="1">Uncharacterized protein</fullName>
    </submittedName>
</protein>
<dbReference type="Proteomes" id="UP001586593">
    <property type="component" value="Unassembled WGS sequence"/>
</dbReference>
<accession>A0ABR3X4P0</accession>
<evidence type="ECO:0000313" key="2">
    <source>
        <dbReference type="Proteomes" id="UP001586593"/>
    </source>
</evidence>
<organism evidence="1 2">
    <name type="scientific">Phialemonium thermophilum</name>
    <dbReference type="NCBI Taxonomy" id="223376"/>
    <lineage>
        <taxon>Eukaryota</taxon>
        <taxon>Fungi</taxon>
        <taxon>Dikarya</taxon>
        <taxon>Ascomycota</taxon>
        <taxon>Pezizomycotina</taxon>
        <taxon>Sordariomycetes</taxon>
        <taxon>Sordariomycetidae</taxon>
        <taxon>Cephalothecales</taxon>
        <taxon>Cephalothecaceae</taxon>
        <taxon>Phialemonium</taxon>
    </lineage>
</organism>
<proteinExistence type="predicted"/>
<reference evidence="1 2" key="1">
    <citation type="journal article" date="2024" name="Commun. Biol.">
        <title>Comparative genomic analysis of thermophilic fungi reveals convergent evolutionary adaptations and gene losses.</title>
        <authorList>
            <person name="Steindorff A.S."/>
            <person name="Aguilar-Pontes M.V."/>
            <person name="Robinson A.J."/>
            <person name="Andreopoulos B."/>
            <person name="LaButti K."/>
            <person name="Kuo A."/>
            <person name="Mondo S."/>
            <person name="Riley R."/>
            <person name="Otillar R."/>
            <person name="Haridas S."/>
            <person name="Lipzen A."/>
            <person name="Grimwood J."/>
            <person name="Schmutz J."/>
            <person name="Clum A."/>
            <person name="Reid I.D."/>
            <person name="Moisan M.C."/>
            <person name="Butler G."/>
            <person name="Nguyen T.T.M."/>
            <person name="Dewar K."/>
            <person name="Conant G."/>
            <person name="Drula E."/>
            <person name="Henrissat B."/>
            <person name="Hansel C."/>
            <person name="Singer S."/>
            <person name="Hutchinson M.I."/>
            <person name="de Vries R.P."/>
            <person name="Natvig D.O."/>
            <person name="Powell A.J."/>
            <person name="Tsang A."/>
            <person name="Grigoriev I.V."/>
        </authorList>
    </citation>
    <scope>NUCLEOTIDE SEQUENCE [LARGE SCALE GENOMIC DNA]</scope>
    <source>
        <strain evidence="1 2">ATCC 24622</strain>
    </source>
</reference>
<gene>
    <name evidence="1" type="ORF">VTK73DRAFT_2371</name>
</gene>
<keyword evidence="2" id="KW-1185">Reference proteome</keyword>
<name>A0ABR3X4P0_9PEZI</name>
<comment type="caution">
    <text evidence="1">The sequence shown here is derived from an EMBL/GenBank/DDBJ whole genome shotgun (WGS) entry which is preliminary data.</text>
</comment>
<evidence type="ECO:0000313" key="1">
    <source>
        <dbReference type="EMBL" id="KAL1870916.1"/>
    </source>
</evidence>